<dbReference type="Proteomes" id="UP000076881">
    <property type="component" value="Unassembled WGS sequence"/>
</dbReference>
<sequence length="75" mass="8299">MPLYEYKDSQGEEIRLAFGSAVDEATFGQILELDESTDPDFSLKVALEFFALAADAVQSMKIAVRPVLLLSMEAR</sequence>
<evidence type="ECO:0000313" key="2">
    <source>
        <dbReference type="Proteomes" id="UP000076881"/>
    </source>
</evidence>
<name>A0A162JP53_CORDF</name>
<evidence type="ECO:0000313" key="1">
    <source>
        <dbReference type="EMBL" id="OAA71732.1"/>
    </source>
</evidence>
<organism evidence="1 2">
    <name type="scientific">Akanthomyces lecanii RCEF 1005</name>
    <dbReference type="NCBI Taxonomy" id="1081108"/>
    <lineage>
        <taxon>Eukaryota</taxon>
        <taxon>Fungi</taxon>
        <taxon>Dikarya</taxon>
        <taxon>Ascomycota</taxon>
        <taxon>Pezizomycotina</taxon>
        <taxon>Sordariomycetes</taxon>
        <taxon>Hypocreomycetidae</taxon>
        <taxon>Hypocreales</taxon>
        <taxon>Cordycipitaceae</taxon>
        <taxon>Akanthomyces</taxon>
        <taxon>Cordyceps confragosa</taxon>
    </lineage>
</organism>
<comment type="caution">
    <text evidence="1">The sequence shown here is derived from an EMBL/GenBank/DDBJ whole genome shotgun (WGS) entry which is preliminary data.</text>
</comment>
<dbReference type="InterPro" id="IPR036641">
    <property type="entry name" value="HPT_dom_sf"/>
</dbReference>
<reference evidence="1 2" key="1">
    <citation type="journal article" date="2016" name="Genome Biol. Evol.">
        <title>Divergent and convergent evolution of fungal pathogenicity.</title>
        <authorList>
            <person name="Shang Y."/>
            <person name="Xiao G."/>
            <person name="Zheng P."/>
            <person name="Cen K."/>
            <person name="Zhan S."/>
            <person name="Wang C."/>
        </authorList>
    </citation>
    <scope>NUCLEOTIDE SEQUENCE [LARGE SCALE GENOMIC DNA]</scope>
    <source>
        <strain evidence="1 2">RCEF 1005</strain>
    </source>
</reference>
<proteinExistence type="predicted"/>
<dbReference type="Gene3D" id="1.20.120.160">
    <property type="entry name" value="HPT domain"/>
    <property type="match status" value="1"/>
</dbReference>
<dbReference type="EMBL" id="AZHF01000008">
    <property type="protein sequence ID" value="OAA71732.1"/>
    <property type="molecule type" value="Genomic_DNA"/>
</dbReference>
<gene>
    <name evidence="1" type="ORF">LEL_08967</name>
</gene>
<protein>
    <submittedName>
        <fullName evidence="1">Uncharacterized protein</fullName>
    </submittedName>
</protein>
<dbReference type="GO" id="GO:0000160">
    <property type="term" value="P:phosphorelay signal transduction system"/>
    <property type="evidence" value="ECO:0007669"/>
    <property type="project" value="InterPro"/>
</dbReference>
<accession>A0A162JP53</accession>
<dbReference type="AlphaFoldDB" id="A0A162JP53"/>
<keyword evidence="2" id="KW-1185">Reference proteome</keyword>